<comment type="caution">
    <text evidence="14">The sequence shown here is derived from an EMBL/GenBank/DDBJ whole genome shotgun (WGS) entry which is preliminary data.</text>
</comment>
<evidence type="ECO:0000256" key="8">
    <source>
        <dbReference type="SAM" id="MobiDB-lite"/>
    </source>
</evidence>
<evidence type="ECO:0000256" key="1">
    <source>
        <dbReference type="ARBA" id="ARBA00011073"/>
    </source>
</evidence>
<keyword evidence="9" id="KW-0732">Signal</keyword>
<feature type="coiled-coil region" evidence="7">
    <location>
        <begin position="95"/>
        <end position="122"/>
    </location>
</feature>
<dbReference type="CDD" id="cd02120">
    <property type="entry name" value="PA_subtilisin_like"/>
    <property type="match status" value="1"/>
</dbReference>
<evidence type="ECO:0000256" key="7">
    <source>
        <dbReference type="SAM" id="Coils"/>
    </source>
</evidence>
<feature type="domain" description="Inhibitor I9" evidence="12">
    <location>
        <begin position="96"/>
        <end position="160"/>
    </location>
</feature>
<evidence type="ECO:0000313" key="15">
    <source>
        <dbReference type="Proteomes" id="UP000317715"/>
    </source>
</evidence>
<dbReference type="PROSITE" id="PS51892">
    <property type="entry name" value="SUBTILASE"/>
    <property type="match status" value="1"/>
</dbReference>
<dbReference type="PROSITE" id="PS00138">
    <property type="entry name" value="SUBTILASE_SER"/>
    <property type="match status" value="1"/>
</dbReference>
<dbReference type="Pfam" id="PF02225">
    <property type="entry name" value="PA"/>
    <property type="match status" value="1"/>
</dbReference>
<feature type="active site" description="Charge relay system" evidence="5 6">
    <location>
        <position position="201"/>
    </location>
</feature>
<dbReference type="RefSeq" id="WP_419776268.1">
    <property type="nucleotide sequence ID" value="NZ_BAAAWK010000001.1"/>
</dbReference>
<dbReference type="EMBL" id="BJMD01000009">
    <property type="protein sequence ID" value="GEB19020.1"/>
    <property type="molecule type" value="Genomic_DNA"/>
</dbReference>
<comment type="similarity">
    <text evidence="1 6">Belongs to the peptidase S8 family.</text>
</comment>
<evidence type="ECO:0000256" key="2">
    <source>
        <dbReference type="ARBA" id="ARBA00022670"/>
    </source>
</evidence>
<feature type="active site" description="Charge relay system" evidence="5 6">
    <location>
        <position position="302"/>
    </location>
</feature>
<feature type="signal peptide" evidence="9">
    <location>
        <begin position="1"/>
        <end position="37"/>
    </location>
</feature>
<keyword evidence="4 6" id="KW-0720">Serine protease</keyword>
<dbReference type="PRINTS" id="PR00723">
    <property type="entry name" value="SUBTILISIN"/>
</dbReference>
<evidence type="ECO:0000259" key="13">
    <source>
        <dbReference type="Pfam" id="PF17766"/>
    </source>
</evidence>
<dbReference type="InterPro" id="IPR023828">
    <property type="entry name" value="Peptidase_S8_Ser-AS"/>
</dbReference>
<evidence type="ECO:0000256" key="6">
    <source>
        <dbReference type="PROSITE-ProRule" id="PRU01240"/>
    </source>
</evidence>
<evidence type="ECO:0000256" key="4">
    <source>
        <dbReference type="ARBA" id="ARBA00022825"/>
    </source>
</evidence>
<feature type="chain" id="PRO_5021427945" description="Protease" evidence="9">
    <location>
        <begin position="38"/>
        <end position="1058"/>
    </location>
</feature>
<reference evidence="14 15" key="1">
    <citation type="submission" date="2019-06" db="EMBL/GenBank/DDBJ databases">
        <title>Whole genome shotgun sequence of Paenarthrobacter aurescens NBRC 12136.</title>
        <authorList>
            <person name="Hosoyama A."/>
            <person name="Uohara A."/>
            <person name="Ohji S."/>
            <person name="Ichikawa N."/>
        </authorList>
    </citation>
    <scope>NUCLEOTIDE SEQUENCE [LARGE SCALE GENOMIC DNA]</scope>
    <source>
        <strain evidence="14 15">NBRC 12136</strain>
    </source>
</reference>
<dbReference type="Pfam" id="PF00082">
    <property type="entry name" value="Peptidase_S8"/>
    <property type="match status" value="1"/>
</dbReference>
<dbReference type="InterPro" id="IPR000209">
    <property type="entry name" value="Peptidase_S8/S53_dom"/>
</dbReference>
<evidence type="ECO:0000259" key="11">
    <source>
        <dbReference type="Pfam" id="PF02225"/>
    </source>
</evidence>
<dbReference type="Gene3D" id="3.40.50.200">
    <property type="entry name" value="Peptidase S8/S53 domain"/>
    <property type="match status" value="1"/>
</dbReference>
<organism evidence="14 15">
    <name type="scientific">Paenarthrobacter aurescens</name>
    <name type="common">Arthrobacter aurescens</name>
    <dbReference type="NCBI Taxonomy" id="43663"/>
    <lineage>
        <taxon>Bacteria</taxon>
        <taxon>Bacillati</taxon>
        <taxon>Actinomycetota</taxon>
        <taxon>Actinomycetes</taxon>
        <taxon>Micrococcales</taxon>
        <taxon>Micrococcaceae</taxon>
        <taxon>Paenarthrobacter</taxon>
    </lineage>
</organism>
<evidence type="ECO:0000256" key="9">
    <source>
        <dbReference type="SAM" id="SignalP"/>
    </source>
</evidence>
<dbReference type="AlphaFoldDB" id="A0A4Y3NAW7"/>
<feature type="domain" description="Subtilisin-like protease fibronectin type-III" evidence="13">
    <location>
        <begin position="724"/>
        <end position="816"/>
    </location>
</feature>
<dbReference type="Gene3D" id="2.60.120.380">
    <property type="match status" value="1"/>
</dbReference>
<evidence type="ECO:0008006" key="16">
    <source>
        <dbReference type="Google" id="ProtNLM"/>
    </source>
</evidence>
<proteinExistence type="inferred from homology"/>
<dbReference type="InterPro" id="IPR010259">
    <property type="entry name" value="S8pro/Inhibitor_I9"/>
</dbReference>
<dbReference type="InterPro" id="IPR041469">
    <property type="entry name" value="Subtilisin-like_FN3"/>
</dbReference>
<keyword evidence="15" id="KW-1185">Reference proteome</keyword>
<dbReference type="Gene3D" id="3.30.70.80">
    <property type="entry name" value="Peptidase S8 propeptide/proteinase inhibitor I9"/>
    <property type="match status" value="1"/>
</dbReference>
<evidence type="ECO:0000259" key="12">
    <source>
        <dbReference type="Pfam" id="PF05922"/>
    </source>
</evidence>
<dbReference type="Gene3D" id="3.50.30.30">
    <property type="match status" value="1"/>
</dbReference>
<dbReference type="Pfam" id="PF05922">
    <property type="entry name" value="Inhibitor_I9"/>
    <property type="match status" value="1"/>
</dbReference>
<name>A0A4Y3NAW7_PAEAU</name>
<dbReference type="SUPFAM" id="SSF52743">
    <property type="entry name" value="Subtilisin-like"/>
    <property type="match status" value="1"/>
</dbReference>
<dbReference type="GO" id="GO:0004252">
    <property type="term" value="F:serine-type endopeptidase activity"/>
    <property type="evidence" value="ECO:0007669"/>
    <property type="project" value="UniProtKB-UniRule"/>
</dbReference>
<dbReference type="Pfam" id="PF17766">
    <property type="entry name" value="fn3_6"/>
    <property type="match status" value="1"/>
</dbReference>
<accession>A0A4Y3NAW7</accession>
<dbReference type="InterPro" id="IPR003137">
    <property type="entry name" value="PA_domain"/>
</dbReference>
<dbReference type="GO" id="GO:0006508">
    <property type="term" value="P:proteolysis"/>
    <property type="evidence" value="ECO:0007669"/>
    <property type="project" value="UniProtKB-KW"/>
</dbReference>
<evidence type="ECO:0000256" key="3">
    <source>
        <dbReference type="ARBA" id="ARBA00022801"/>
    </source>
</evidence>
<dbReference type="InterPro" id="IPR037045">
    <property type="entry name" value="S8pro/Inhibitor_I9_sf"/>
</dbReference>
<dbReference type="InterPro" id="IPR036852">
    <property type="entry name" value="Peptidase_S8/S53_dom_sf"/>
</dbReference>
<feature type="region of interest" description="Disordered" evidence="8">
    <location>
        <begin position="1022"/>
        <end position="1058"/>
    </location>
</feature>
<evidence type="ECO:0000256" key="5">
    <source>
        <dbReference type="PIRSR" id="PIRSR615500-1"/>
    </source>
</evidence>
<keyword evidence="7" id="KW-0175">Coiled coil</keyword>
<protein>
    <recommendedName>
        <fullName evidence="16">Protease</fullName>
    </recommendedName>
</protein>
<keyword evidence="3 6" id="KW-0378">Hydrolase</keyword>
<dbReference type="InterPro" id="IPR045051">
    <property type="entry name" value="SBT"/>
</dbReference>
<feature type="domain" description="Peptidase S8/S53" evidence="10">
    <location>
        <begin position="192"/>
        <end position="674"/>
    </location>
</feature>
<dbReference type="InterPro" id="IPR015500">
    <property type="entry name" value="Peptidase_S8_subtilisin-rel"/>
</dbReference>
<gene>
    <name evidence="14" type="ORF">AAU01_17750</name>
</gene>
<feature type="active site" description="Charge relay system" evidence="5 6">
    <location>
        <position position="627"/>
    </location>
</feature>
<keyword evidence="2 6" id="KW-0645">Protease</keyword>
<evidence type="ECO:0000259" key="10">
    <source>
        <dbReference type="Pfam" id="PF00082"/>
    </source>
</evidence>
<dbReference type="PANTHER" id="PTHR10795">
    <property type="entry name" value="PROPROTEIN CONVERTASE SUBTILISIN/KEXIN"/>
    <property type="match status" value="1"/>
</dbReference>
<evidence type="ECO:0000313" key="14">
    <source>
        <dbReference type="EMBL" id="GEB19020.1"/>
    </source>
</evidence>
<feature type="domain" description="PA" evidence="11">
    <location>
        <begin position="475"/>
        <end position="542"/>
    </location>
</feature>
<dbReference type="Proteomes" id="UP000317715">
    <property type="component" value="Unassembled WGS sequence"/>
</dbReference>
<sequence>MKSQGKSFVRSGGLRKAAALAVGLPLLLSSMAMPAQAAPAPETPGNVAGVAKKNLDPSAYKDGRYMVVLAEKPAATYDGGTAGLAPTKPEEGKKLDADSAEVKEYQQHLQQKQQEVARQENVTIKRDFTTAVNGFSANLTADQAINLAKDPKVLMVAPDTQNAPDYSTTDFLKLSGPNGTWATQYGGQDNAGKGTVVGVIDTGYTPSNPFFAGEPVGPLVGNPQVGVPYRTADGKIAMLKADGDTFVGECQPGTDTGADYDGSACNSKVLSTHYFADAFLETVPPENRAPEEVISAVDVDSHGTHTASTAAGNANVDAVVDGRSFGTTSGIAPAAKLAVYKVCWEDTDPATGGCYGSASVDAIEQAILDGVDVLNYSISGSTTSTTDPVSLAFLSAASAGIFVATSAGNSGPTASTVNHGAPWLTTVAATSFSQELQGTVEFSDGSKFRGASIMNREVTGAGVVLSTNAASGEGNAALCAPGSLDPAKVAGKVVVCDRGVVDRTAKSAEVLRGGGVGMILVNLTDSSLDTDKHVIPTVHVNPPATQTIKDKVTANPAITVSLLNRDTTGLPAEAQPQIAGFSSRGPLLATDSDLLKPDVSAPGVAILAGVSPIGTGGDNFGFLSGTSMASPHVAGFGALILGKNPQWSPATVKSAMMTTAGPVKLANGAVNKDVFATGAGQVDPAKVLNPGLVYDNTTEDYLKFVQGTGMDLGIEGLGTTQPRDMNVPSFALGNLAGKIEVTRTVTALTPGLYRATVNVPGVNVKVTPSVLNFGAAGEKKTFKVQFENNSAALGKFAMGSLSWQGANKTVTSPIAVRPQSVITDKALTFTGTGPNGSGTINITSGTNLPVGVTVDGLSKADSSAVELVPGPFAGETNASNYVKKVTVGQGSALAKFSVISSDEAADFDMLVVTPSGQQLPAATASASETLSVPNPAAGDYYVYANLYASPNNQATKATVDAAVLGANQGNASVTPNPIRLANGKTGQITLNWTNLEPGSYIGRLTFAGTSEPSFVTVLVNPGGTVVVPDEEDPKKDKKDKKHGGKIRADEPTQGNNAG</sequence>
<dbReference type="Gene3D" id="2.60.40.2310">
    <property type="match status" value="1"/>
</dbReference>